<dbReference type="VEuPathDB" id="TriTrypDB:BCY84_03195"/>
<feature type="transmembrane region" description="Helical" evidence="6">
    <location>
        <begin position="252"/>
        <end position="270"/>
    </location>
</feature>
<dbReference type="Proteomes" id="UP000246121">
    <property type="component" value="Unassembled WGS sequence"/>
</dbReference>
<dbReference type="InterPro" id="IPR007273">
    <property type="entry name" value="SCAMP"/>
</dbReference>
<feature type="transmembrane region" description="Helical" evidence="6">
    <location>
        <begin position="323"/>
        <end position="347"/>
    </location>
</feature>
<dbReference type="PANTHER" id="PTHR10687:SF85">
    <property type="entry name" value="SCAMP FAMILY PROTEIN"/>
    <property type="match status" value="1"/>
</dbReference>
<feature type="region of interest" description="Disordered" evidence="5">
    <location>
        <begin position="1"/>
        <end position="117"/>
    </location>
</feature>
<comment type="caution">
    <text evidence="7">The sequence shown here is derived from an EMBL/GenBank/DDBJ whole genome shotgun (WGS) entry which is preliminary data.</text>
</comment>
<keyword evidence="3 6" id="KW-1133">Transmembrane helix</keyword>
<feature type="compositionally biased region" description="Polar residues" evidence="5">
    <location>
        <begin position="57"/>
        <end position="67"/>
    </location>
</feature>
<dbReference type="GO" id="GO:0055038">
    <property type="term" value="C:recycling endosome membrane"/>
    <property type="evidence" value="ECO:0007669"/>
    <property type="project" value="TreeGrafter"/>
</dbReference>
<dbReference type="VEuPathDB" id="TriTrypDB:TCDM_01990"/>
<dbReference type="VEuPathDB" id="TriTrypDB:TCSYLVIO_007413"/>
<dbReference type="Pfam" id="PF04144">
    <property type="entry name" value="SCAMP"/>
    <property type="match status" value="1"/>
</dbReference>
<evidence type="ECO:0000256" key="1">
    <source>
        <dbReference type="ARBA" id="ARBA00004141"/>
    </source>
</evidence>
<keyword evidence="4 6" id="KW-0472">Membrane</keyword>
<name>A0A2V2VKV5_TRYCR</name>
<feature type="transmembrane region" description="Helical" evidence="6">
    <location>
        <begin position="210"/>
        <end position="232"/>
    </location>
</feature>
<sequence>MYKFGGEAKDLRNIYNFGDMSQRETEPPKDLSLAENKAYLVDVEVHSDNNEEEMGNRESQQPNSRVSPTAHGVPQSSAFFPEFSHSSGPDVPRKPSMESTSEQKNSKEKQKENSKVKIAKEVLGINKKNTSGMSPEEKERVLLEERWKRAMAEENRLNALEEQVTHREQATNSSGLLPNFPPKFLCIKPLVHHDISSVPEVRRQFVRFNFINWIATCVLLLVNMIIVIAVVFASHKEDAKKFHTSQNTVLAILYLMGAPLSFIVWYWQIYSACSTGRHTKHLLALSGLVIALAFDIFMIVGRTNYAACGVSLAIDISKTKSKLAVLPVIVVLFFWVVEAVILCYCIAKQWMYYRLDVNAQEEVRRQMRNVIGI</sequence>
<dbReference type="VEuPathDB" id="TriTrypDB:TcG_02722"/>
<gene>
    <name evidence="7" type="ORF">C4B63_19g77</name>
</gene>
<protein>
    <recommendedName>
        <fullName evidence="9">Secretory carrier-associated membrane protein</fullName>
    </recommendedName>
</protein>
<dbReference type="AlphaFoldDB" id="A0A2V2VKV5"/>
<dbReference type="VEuPathDB" id="TriTrypDB:C4B63_19g77"/>
<dbReference type="VEuPathDB" id="TriTrypDB:C3747_9g132"/>
<accession>A0A2V2VKV5</accession>
<evidence type="ECO:0000256" key="2">
    <source>
        <dbReference type="ARBA" id="ARBA00022692"/>
    </source>
</evidence>
<dbReference type="GO" id="GO:0015031">
    <property type="term" value="P:protein transport"/>
    <property type="evidence" value="ECO:0007669"/>
    <property type="project" value="InterPro"/>
</dbReference>
<dbReference type="PANTHER" id="PTHR10687">
    <property type="entry name" value="SECRETORY CARRIER-ASSOCIATED MEMBRANE PROTEIN SCAMP"/>
    <property type="match status" value="1"/>
</dbReference>
<feature type="compositionally biased region" description="Basic and acidic residues" evidence="5">
    <location>
        <begin position="1"/>
        <end position="12"/>
    </location>
</feature>
<comment type="subcellular location">
    <subcellularLocation>
        <location evidence="1">Membrane</location>
        <topology evidence="1">Multi-pass membrane protein</topology>
    </subcellularLocation>
</comment>
<evidence type="ECO:0000256" key="3">
    <source>
        <dbReference type="ARBA" id="ARBA00022989"/>
    </source>
</evidence>
<reference evidence="7 8" key="1">
    <citation type="journal article" date="2018" name="Microb. Genom.">
        <title>Expanding an expanded genome: long-read sequencing of Trypanosoma cruzi.</title>
        <authorList>
            <person name="Berna L."/>
            <person name="Rodriguez M."/>
            <person name="Chiribao M.L."/>
            <person name="Parodi-Talice A."/>
            <person name="Pita S."/>
            <person name="Rijo G."/>
            <person name="Alvarez-Valin F."/>
            <person name="Robello C."/>
        </authorList>
    </citation>
    <scope>NUCLEOTIDE SEQUENCE [LARGE SCALE GENOMIC DNA]</scope>
    <source>
        <strain evidence="7 8">Dm28c</strain>
    </source>
</reference>
<dbReference type="VEuPathDB" id="TriTrypDB:Tc_MARK_6274"/>
<evidence type="ECO:0000313" key="8">
    <source>
        <dbReference type="Proteomes" id="UP000246121"/>
    </source>
</evidence>
<dbReference type="VEuPathDB" id="TriTrypDB:TcYC6_0074990"/>
<keyword evidence="2 6" id="KW-0812">Transmembrane</keyword>
<dbReference type="OrthoDB" id="242866at2759"/>
<dbReference type="VEuPathDB" id="TriTrypDB:ECC02_003545"/>
<evidence type="ECO:0000313" key="7">
    <source>
        <dbReference type="EMBL" id="PWU96326.1"/>
    </source>
</evidence>
<proteinExistence type="predicted"/>
<evidence type="ECO:0000256" key="6">
    <source>
        <dbReference type="SAM" id="Phobius"/>
    </source>
</evidence>
<dbReference type="EMBL" id="PRFA01000019">
    <property type="protein sequence ID" value="PWU96326.1"/>
    <property type="molecule type" value="Genomic_DNA"/>
</dbReference>
<feature type="transmembrane region" description="Helical" evidence="6">
    <location>
        <begin position="282"/>
        <end position="303"/>
    </location>
</feature>
<evidence type="ECO:0008006" key="9">
    <source>
        <dbReference type="Google" id="ProtNLM"/>
    </source>
</evidence>
<organism evidence="7 8">
    <name type="scientific">Trypanosoma cruzi</name>
    <dbReference type="NCBI Taxonomy" id="5693"/>
    <lineage>
        <taxon>Eukaryota</taxon>
        <taxon>Discoba</taxon>
        <taxon>Euglenozoa</taxon>
        <taxon>Kinetoplastea</taxon>
        <taxon>Metakinetoplastina</taxon>
        <taxon>Trypanosomatida</taxon>
        <taxon>Trypanosomatidae</taxon>
        <taxon>Trypanosoma</taxon>
        <taxon>Schizotrypanum</taxon>
    </lineage>
</organism>
<feature type="compositionally biased region" description="Basic and acidic residues" evidence="5">
    <location>
        <begin position="104"/>
        <end position="117"/>
    </location>
</feature>
<dbReference type="GO" id="GO:0032588">
    <property type="term" value="C:trans-Golgi network membrane"/>
    <property type="evidence" value="ECO:0007669"/>
    <property type="project" value="TreeGrafter"/>
</dbReference>
<dbReference type="VEuPathDB" id="TriTrypDB:TcCL_ESM02468"/>
<dbReference type="VEuPathDB" id="TriTrypDB:TcCLB.506925.100"/>
<dbReference type="VEuPathDB" id="TriTrypDB:TcBrA4_0056330"/>
<evidence type="ECO:0000256" key="4">
    <source>
        <dbReference type="ARBA" id="ARBA00023136"/>
    </source>
</evidence>
<evidence type="ECO:0000256" key="5">
    <source>
        <dbReference type="SAM" id="MobiDB-lite"/>
    </source>
</evidence>
<dbReference type="VEuPathDB" id="TriTrypDB:TcCLB.503687.49"/>